<gene>
    <name evidence="2" type="ORF">H9742_09465</name>
</gene>
<proteinExistence type="predicted"/>
<dbReference type="PANTHER" id="PTHR31143">
    <property type="match status" value="1"/>
</dbReference>
<dbReference type="GO" id="GO:0016747">
    <property type="term" value="F:acyltransferase activity, transferring groups other than amino-acyl groups"/>
    <property type="evidence" value="ECO:0007669"/>
    <property type="project" value="InterPro"/>
</dbReference>
<comment type="caution">
    <text evidence="2">The sequence shown here is derived from an EMBL/GenBank/DDBJ whole genome shotgun (WGS) entry which is preliminary data.</text>
</comment>
<evidence type="ECO:0000259" key="1">
    <source>
        <dbReference type="PROSITE" id="PS51186"/>
    </source>
</evidence>
<evidence type="ECO:0000313" key="2">
    <source>
        <dbReference type="EMBL" id="HIW81726.1"/>
    </source>
</evidence>
<feature type="domain" description="N-acetyltransferase" evidence="1">
    <location>
        <begin position="123"/>
        <end position="251"/>
    </location>
</feature>
<dbReference type="RefSeq" id="WP_318703948.1">
    <property type="nucleotide sequence ID" value="NZ_CALWMU010000036.1"/>
</dbReference>
<dbReference type="Proteomes" id="UP000824265">
    <property type="component" value="Unassembled WGS sequence"/>
</dbReference>
<sequence>MIYELEDTACAKHLFGNWEETMIYSCVQKTMGKLFAAEKNNPKSVMAKLGDFIFFAGEPCKELVESNFNGFVIMVPQTDEWAHFIKAYYKDKCRQVTRYAMKKNTVFDKNHLTGLIAKLPKGYNLQLIDENLFDQCFNHQWSRDLVSVFESKNRYLEKGLGVAAVKNGQIVAGASSYTRYQEGIEIQVDTRMDERRKHLATACCAKLILECLERGLYPSWDAQNLWSVHLAEKLGYELSHEYIAYEVNQKD</sequence>
<dbReference type="InterPro" id="IPR016181">
    <property type="entry name" value="Acyl_CoA_acyltransferase"/>
</dbReference>
<accession>A0A9D1R4V6</accession>
<dbReference type="Gene3D" id="3.40.630.30">
    <property type="match status" value="1"/>
</dbReference>
<dbReference type="AlphaFoldDB" id="A0A9D1R4V6"/>
<dbReference type="InterPro" id="IPR027365">
    <property type="entry name" value="GNAT_acetyltra_YdfB-like"/>
</dbReference>
<dbReference type="PROSITE" id="PS51186">
    <property type="entry name" value="GNAT"/>
    <property type="match status" value="1"/>
</dbReference>
<dbReference type="InterPro" id="IPR000182">
    <property type="entry name" value="GNAT_dom"/>
</dbReference>
<evidence type="ECO:0000313" key="3">
    <source>
        <dbReference type="Proteomes" id="UP000824265"/>
    </source>
</evidence>
<dbReference type="PANTHER" id="PTHR31143:SF2">
    <property type="entry name" value="FR47-LIKE DOMAIN-CONTAINING PROTEIN-RELATED"/>
    <property type="match status" value="1"/>
</dbReference>
<dbReference type="SUPFAM" id="SSF55729">
    <property type="entry name" value="Acyl-CoA N-acyltransferases (Nat)"/>
    <property type="match status" value="1"/>
</dbReference>
<dbReference type="Pfam" id="PF12746">
    <property type="entry name" value="GNAT_acetyltran"/>
    <property type="match status" value="1"/>
</dbReference>
<dbReference type="EMBL" id="DXGH01000051">
    <property type="protein sequence ID" value="HIW81726.1"/>
    <property type="molecule type" value="Genomic_DNA"/>
</dbReference>
<reference evidence="2" key="1">
    <citation type="journal article" date="2021" name="PeerJ">
        <title>Extensive microbial diversity within the chicken gut microbiome revealed by metagenomics and culture.</title>
        <authorList>
            <person name="Gilroy R."/>
            <person name="Ravi A."/>
            <person name="Getino M."/>
            <person name="Pursley I."/>
            <person name="Horton D.L."/>
            <person name="Alikhan N.F."/>
            <person name="Baker D."/>
            <person name="Gharbi K."/>
            <person name="Hall N."/>
            <person name="Watson M."/>
            <person name="Adriaenssens E.M."/>
            <person name="Foster-Nyarko E."/>
            <person name="Jarju S."/>
            <person name="Secka A."/>
            <person name="Antonio M."/>
            <person name="Oren A."/>
            <person name="Chaudhuri R.R."/>
            <person name="La Ragione R."/>
            <person name="Hildebrand F."/>
            <person name="Pallen M.J."/>
        </authorList>
    </citation>
    <scope>NUCLEOTIDE SEQUENCE</scope>
    <source>
        <strain evidence="2">CHK195-6426</strain>
    </source>
</reference>
<protein>
    <submittedName>
        <fullName evidence="2">GNAT family N-acetyltransferase</fullName>
    </submittedName>
</protein>
<organism evidence="2 3">
    <name type="scientific">Candidatus Acetatifactor stercoripullorum</name>
    <dbReference type="NCBI Taxonomy" id="2838414"/>
    <lineage>
        <taxon>Bacteria</taxon>
        <taxon>Bacillati</taxon>
        <taxon>Bacillota</taxon>
        <taxon>Clostridia</taxon>
        <taxon>Lachnospirales</taxon>
        <taxon>Lachnospiraceae</taxon>
        <taxon>Acetatifactor</taxon>
    </lineage>
</organism>
<name>A0A9D1R4V6_9FIRM</name>
<dbReference type="Gene3D" id="3.40.630.110">
    <property type="entry name" value="GNAT acetyltransferase-like"/>
    <property type="match status" value="1"/>
</dbReference>
<reference evidence="2" key="2">
    <citation type="submission" date="2021-04" db="EMBL/GenBank/DDBJ databases">
        <authorList>
            <person name="Gilroy R."/>
        </authorList>
    </citation>
    <scope>NUCLEOTIDE SEQUENCE</scope>
    <source>
        <strain evidence="2">CHK195-6426</strain>
    </source>
</reference>
<dbReference type="InterPro" id="IPR042573">
    <property type="entry name" value="GNAT_acetyltra_N"/>
</dbReference>